<sequence>MRLLHTTKLKIEEFIGRRSDAVLVREGRDAVPEYTVPRYAILSHTWEEEEVSFQDWQGRMDSTKRKKGYAKILKSCERARQDGYDWIWIDTCCIDKTSSAELSEAINSMFQWYRDSDVCYVYLSDATGTQPVYIEDDWPSAVSRWYSRGWTLQEVIAPAQVRFLRRDWTDVGSKEDHLDAISTITGIDIYALKGGDLSRMSVARRFKWLARRETTRIEDMAYCMLGIFDINMPLLYGEGTKAFIRLQEEIINTTEDQSIFAWAGSKPKVHNKNIWKDFDLILSGYGIIAESPSQFERSASVAMFARPQPSRPHTVVTRHGTRVHLLMGQSVSNDDFMAVLDCQIGSTPGVFAGIDLRRIAKNRFIRLNHTHIFRFARCGLNGEVLIEGFDPTEEQKELVELDSPGISYKDWKLKEVYIAQSNLIPLPPGFWVLPSEQGMSIESVYPPEIWDTAANILQPPVARAKIGAVGLRVRTMSIALVLGYYSNSWYIDQPWCKLCSYSGEDRLSDVFAACEVPSQERSTIHQSRKDYSKLAGLKVSVRRSYVSSVPMNIVQFHVK</sequence>
<proteinExistence type="predicted"/>
<dbReference type="PANTHER" id="PTHR10622">
    <property type="entry name" value="HET DOMAIN-CONTAINING PROTEIN"/>
    <property type="match status" value="1"/>
</dbReference>
<name>A0AAD8Q315_9PEZI</name>
<organism evidence="3 4">
    <name type="scientific">Colletotrichum navitas</name>
    <dbReference type="NCBI Taxonomy" id="681940"/>
    <lineage>
        <taxon>Eukaryota</taxon>
        <taxon>Fungi</taxon>
        <taxon>Dikarya</taxon>
        <taxon>Ascomycota</taxon>
        <taxon>Pezizomycotina</taxon>
        <taxon>Sordariomycetes</taxon>
        <taxon>Hypocreomycetidae</taxon>
        <taxon>Glomerellales</taxon>
        <taxon>Glomerellaceae</taxon>
        <taxon>Colletotrichum</taxon>
        <taxon>Colletotrichum graminicola species complex</taxon>
    </lineage>
</organism>
<dbReference type="AlphaFoldDB" id="A0AAD8Q315"/>
<dbReference type="Proteomes" id="UP001230504">
    <property type="component" value="Unassembled WGS sequence"/>
</dbReference>
<dbReference type="InterPro" id="IPR058525">
    <property type="entry name" value="DUF8212"/>
</dbReference>
<keyword evidence="4" id="KW-1185">Reference proteome</keyword>
<evidence type="ECO:0000313" key="3">
    <source>
        <dbReference type="EMBL" id="KAK1594583.1"/>
    </source>
</evidence>
<feature type="domain" description="Heterokaryon incompatibility" evidence="1">
    <location>
        <begin position="39"/>
        <end position="129"/>
    </location>
</feature>
<feature type="domain" description="DUF8212" evidence="2">
    <location>
        <begin position="241"/>
        <end position="306"/>
    </location>
</feature>
<dbReference type="InterPro" id="IPR010730">
    <property type="entry name" value="HET"/>
</dbReference>
<gene>
    <name evidence="3" type="ORF">LY79DRAFT_648706</name>
</gene>
<dbReference type="RefSeq" id="XP_060415745.1">
    <property type="nucleotide sequence ID" value="XM_060562510.1"/>
</dbReference>
<evidence type="ECO:0000259" key="1">
    <source>
        <dbReference type="Pfam" id="PF06985"/>
    </source>
</evidence>
<evidence type="ECO:0000259" key="2">
    <source>
        <dbReference type="Pfam" id="PF26640"/>
    </source>
</evidence>
<evidence type="ECO:0000313" key="4">
    <source>
        <dbReference type="Proteomes" id="UP001230504"/>
    </source>
</evidence>
<reference evidence="3" key="1">
    <citation type="submission" date="2021-06" db="EMBL/GenBank/DDBJ databases">
        <title>Comparative genomics, transcriptomics and evolutionary studies reveal genomic signatures of adaptation to plant cell wall in hemibiotrophic fungi.</title>
        <authorList>
            <consortium name="DOE Joint Genome Institute"/>
            <person name="Baroncelli R."/>
            <person name="Diaz J.F."/>
            <person name="Benocci T."/>
            <person name="Peng M."/>
            <person name="Battaglia E."/>
            <person name="Haridas S."/>
            <person name="Andreopoulos W."/>
            <person name="Labutti K."/>
            <person name="Pangilinan J."/>
            <person name="Floch G.L."/>
            <person name="Makela M.R."/>
            <person name="Henrissat B."/>
            <person name="Grigoriev I.V."/>
            <person name="Crouch J.A."/>
            <person name="De Vries R.P."/>
            <person name="Sukno S.A."/>
            <person name="Thon M.R."/>
        </authorList>
    </citation>
    <scope>NUCLEOTIDE SEQUENCE</scope>
    <source>
        <strain evidence="3">CBS 125086</strain>
    </source>
</reference>
<dbReference type="PANTHER" id="PTHR10622:SF10">
    <property type="entry name" value="HET DOMAIN-CONTAINING PROTEIN"/>
    <property type="match status" value="1"/>
</dbReference>
<comment type="caution">
    <text evidence="3">The sequence shown here is derived from an EMBL/GenBank/DDBJ whole genome shotgun (WGS) entry which is preliminary data.</text>
</comment>
<accession>A0AAD8Q315</accession>
<dbReference type="GeneID" id="85446750"/>
<dbReference type="Pfam" id="PF06985">
    <property type="entry name" value="HET"/>
    <property type="match status" value="1"/>
</dbReference>
<protein>
    <submittedName>
        <fullName evidence="3">Heterokaryon incompatibility protein-domain-containing protein</fullName>
    </submittedName>
</protein>
<dbReference type="EMBL" id="JAHLJV010000019">
    <property type="protein sequence ID" value="KAK1594583.1"/>
    <property type="molecule type" value="Genomic_DNA"/>
</dbReference>
<dbReference type="Pfam" id="PF26640">
    <property type="entry name" value="DUF8212"/>
    <property type="match status" value="1"/>
</dbReference>